<dbReference type="HAMAP" id="MF_01113">
    <property type="entry name" value="DNApol_IV"/>
    <property type="match status" value="1"/>
</dbReference>
<evidence type="ECO:0000313" key="7">
    <source>
        <dbReference type="EMBL" id="RRS01889.1"/>
    </source>
</evidence>
<dbReference type="GO" id="GO:0006261">
    <property type="term" value="P:DNA-templated DNA replication"/>
    <property type="evidence" value="ECO:0007669"/>
    <property type="project" value="UniProtKB-UniRule"/>
</dbReference>
<dbReference type="CDD" id="cd03586">
    <property type="entry name" value="PolY_Pol_IV_kappa"/>
    <property type="match status" value="1"/>
</dbReference>
<dbReference type="InterPro" id="IPR043128">
    <property type="entry name" value="Rev_trsase/Diguanyl_cyclase"/>
</dbReference>
<dbReference type="Pfam" id="PF00817">
    <property type="entry name" value="IMS"/>
    <property type="match status" value="1"/>
</dbReference>
<feature type="binding site" evidence="4">
    <location>
        <position position="57"/>
    </location>
    <ligand>
        <name>Mg(2+)</name>
        <dbReference type="ChEBI" id="CHEBI:18420"/>
    </ligand>
</feature>
<dbReference type="GO" id="GO:0000287">
    <property type="term" value="F:magnesium ion binding"/>
    <property type="evidence" value="ECO:0007669"/>
    <property type="project" value="UniProtKB-UniRule"/>
</dbReference>
<dbReference type="Gene3D" id="3.30.1490.100">
    <property type="entry name" value="DNA polymerase, Y-family, little finger domain"/>
    <property type="match status" value="1"/>
</dbReference>
<keyword evidence="4" id="KW-0234">DNA repair</keyword>
<gene>
    <name evidence="4" type="primary">dinB</name>
    <name evidence="7" type="ORF">EIW28_03855</name>
</gene>
<dbReference type="NCBIfam" id="NF003015">
    <property type="entry name" value="PRK03858.1"/>
    <property type="match status" value="1"/>
</dbReference>
<dbReference type="PANTHER" id="PTHR11076:SF33">
    <property type="entry name" value="DNA POLYMERASE KAPPA"/>
    <property type="match status" value="1"/>
</dbReference>
<keyword evidence="4" id="KW-0235">DNA replication</keyword>
<keyword evidence="8" id="KW-1185">Reference proteome</keyword>
<keyword evidence="4" id="KW-0963">Cytoplasm</keyword>
<dbReference type="GO" id="GO:0042276">
    <property type="term" value="P:error-prone translesion synthesis"/>
    <property type="evidence" value="ECO:0007669"/>
    <property type="project" value="TreeGrafter"/>
</dbReference>
<dbReference type="NCBIfam" id="NF002677">
    <property type="entry name" value="PRK02406.1"/>
    <property type="match status" value="1"/>
</dbReference>
<reference evidence="7 8" key="1">
    <citation type="submission" date="2018-12" db="EMBL/GenBank/DDBJ databases">
        <title>Glycomyces sp. YIM 121974 draft genome.</title>
        <authorList>
            <person name="Li Q."/>
        </authorList>
    </citation>
    <scope>NUCLEOTIDE SEQUENCE [LARGE SCALE GENOMIC DNA]</scope>
    <source>
        <strain evidence="7 8">YIM 121974</strain>
    </source>
</reference>
<evidence type="ECO:0000256" key="2">
    <source>
        <dbReference type="ARBA" id="ARBA00025589"/>
    </source>
</evidence>
<feature type="site" description="Substrate discrimination" evidence="4">
    <location>
        <position position="62"/>
    </location>
</feature>
<dbReference type="Gene3D" id="1.10.150.20">
    <property type="entry name" value="5' to 3' exonuclease, C-terminal subdomain"/>
    <property type="match status" value="1"/>
</dbReference>
<dbReference type="InterPro" id="IPR036775">
    <property type="entry name" value="DNA_pol_Y-fam_lit_finger_sf"/>
</dbReference>
<dbReference type="EC" id="2.7.7.7" evidence="4"/>
<dbReference type="SUPFAM" id="SSF56672">
    <property type="entry name" value="DNA/RNA polymerases"/>
    <property type="match status" value="1"/>
</dbReference>
<evidence type="ECO:0000313" key="8">
    <source>
        <dbReference type="Proteomes" id="UP000277256"/>
    </source>
</evidence>
<dbReference type="GO" id="GO:0006281">
    <property type="term" value="P:DNA repair"/>
    <property type="evidence" value="ECO:0007669"/>
    <property type="project" value="UniProtKB-UniRule"/>
</dbReference>
<feature type="domain" description="UmuC" evidence="6">
    <location>
        <begin position="53"/>
        <end position="232"/>
    </location>
</feature>
<evidence type="ECO:0000259" key="6">
    <source>
        <dbReference type="PROSITE" id="PS50173"/>
    </source>
</evidence>
<sequence length="447" mass="48028">MSTWTPEHLHLSGEAKRSALGPTSVGPDRYALPVASDHSRHIGPNLSDEGINVAHVDMDAFFASVEVARDPSLRGKPVIVAGLGPRGVVAAASYEAREYGVHSALPTAIARRRCPHGVFMTPTTSYGEVSRQIMAIFREYTPHVQPISVDEAFLDLAGARRLIGSPVEIARSIRERVRAEHGITCTVGIASTKFMAKLASEASKPDGLGVVAKATELEFLHRLPVRAVWGIGEKTAEKLTRLGLRTVGDLARLDVDSLASSVGTASAEHLYALSRNIDPRPVRPERVEKSISNETTFGHDAPDASVWGPVLLELSRKVASRARAAGWAGRGVTVKIRFGDFRTITRSRMLAAHTDVGREIYEAAREMADAAATAPVRLIGVKLDHLVEAAAVGRQVALGEPEHGWRDIEAVMDKATAKFGKGAVRSAGRLARGDSRVDTRDPGNPAR</sequence>
<keyword evidence="4" id="KW-0238">DNA-binding</keyword>
<evidence type="ECO:0000256" key="1">
    <source>
        <dbReference type="ARBA" id="ARBA00010945"/>
    </source>
</evidence>
<comment type="cofactor">
    <cofactor evidence="4">
        <name>Mg(2+)</name>
        <dbReference type="ChEBI" id="CHEBI:18420"/>
    </cofactor>
    <text evidence="4">Binds 2 magnesium ions per subunit.</text>
</comment>
<comment type="function">
    <text evidence="2 4">Poorly processive, error-prone DNA polymerase involved in untargeted mutagenesis. Copies undamaged DNA at stalled replication forks, which arise in vivo from mismatched or misaligned primer ends. These misaligned primers can be extended by PolIV. Exhibits no 3'-5' exonuclease (proofreading) activity. May be involved in translesional synthesis, in conjunction with the beta clamp from PolIII.</text>
</comment>
<keyword evidence="4" id="KW-0479">Metal-binding</keyword>
<comment type="similarity">
    <text evidence="1 4">Belongs to the DNA polymerase type-Y family.</text>
</comment>
<name>A0A426V4Q0_9ACTN</name>
<dbReference type="InterPro" id="IPR017961">
    <property type="entry name" value="DNA_pol_Y-fam_little_finger"/>
</dbReference>
<keyword evidence="4" id="KW-0460">Magnesium</keyword>
<dbReference type="PROSITE" id="PS50173">
    <property type="entry name" value="UMUC"/>
    <property type="match status" value="1"/>
</dbReference>
<dbReference type="PANTHER" id="PTHR11076">
    <property type="entry name" value="DNA REPAIR POLYMERASE UMUC / TRANSFERASE FAMILY MEMBER"/>
    <property type="match status" value="1"/>
</dbReference>
<evidence type="ECO:0000256" key="4">
    <source>
        <dbReference type="HAMAP-Rule" id="MF_01113"/>
    </source>
</evidence>
<protein>
    <recommendedName>
        <fullName evidence="4">DNA polymerase IV</fullName>
        <shortName evidence="4">Pol IV</shortName>
        <ecNumber evidence="4">2.7.7.7</ecNumber>
    </recommendedName>
</protein>
<dbReference type="SUPFAM" id="SSF100879">
    <property type="entry name" value="Lesion bypass DNA polymerase (Y-family), little finger domain"/>
    <property type="match status" value="1"/>
</dbReference>
<feature type="compositionally biased region" description="Basic and acidic residues" evidence="5">
    <location>
        <begin position="7"/>
        <end position="17"/>
    </location>
</feature>
<dbReference type="GO" id="GO:0003684">
    <property type="term" value="F:damaged DNA binding"/>
    <property type="evidence" value="ECO:0007669"/>
    <property type="project" value="InterPro"/>
</dbReference>
<feature type="region of interest" description="Disordered" evidence="5">
    <location>
        <begin position="426"/>
        <end position="447"/>
    </location>
</feature>
<dbReference type="Gene3D" id="3.40.1170.60">
    <property type="match status" value="1"/>
</dbReference>
<dbReference type="InterPro" id="IPR050116">
    <property type="entry name" value="DNA_polymerase-Y"/>
</dbReference>
<feature type="compositionally biased region" description="Basic and acidic residues" evidence="5">
    <location>
        <begin position="431"/>
        <end position="441"/>
    </location>
</feature>
<keyword evidence="4 7" id="KW-0548">Nucleotidyltransferase</keyword>
<dbReference type="GO" id="GO:0009432">
    <property type="term" value="P:SOS response"/>
    <property type="evidence" value="ECO:0007669"/>
    <property type="project" value="TreeGrafter"/>
</dbReference>
<evidence type="ECO:0000256" key="5">
    <source>
        <dbReference type="SAM" id="MobiDB-lite"/>
    </source>
</evidence>
<comment type="subcellular location">
    <subcellularLocation>
        <location evidence="4">Cytoplasm</location>
    </subcellularLocation>
</comment>
<feature type="active site" evidence="4">
    <location>
        <position position="151"/>
    </location>
</feature>
<dbReference type="InterPro" id="IPR022880">
    <property type="entry name" value="DNApol_IV"/>
</dbReference>
<dbReference type="GO" id="GO:0005829">
    <property type="term" value="C:cytosol"/>
    <property type="evidence" value="ECO:0007669"/>
    <property type="project" value="TreeGrafter"/>
</dbReference>
<keyword evidence="4" id="KW-0515">Mutator protein</keyword>
<dbReference type="InterPro" id="IPR043502">
    <property type="entry name" value="DNA/RNA_pol_sf"/>
</dbReference>
<dbReference type="Pfam" id="PF11799">
    <property type="entry name" value="IMS_C"/>
    <property type="match status" value="1"/>
</dbReference>
<keyword evidence="4 7" id="KW-0808">Transferase</keyword>
<dbReference type="Proteomes" id="UP000277256">
    <property type="component" value="Unassembled WGS sequence"/>
</dbReference>
<comment type="subunit">
    <text evidence="4">Monomer.</text>
</comment>
<dbReference type="GO" id="GO:0003887">
    <property type="term" value="F:DNA-directed DNA polymerase activity"/>
    <property type="evidence" value="ECO:0007669"/>
    <property type="project" value="UniProtKB-UniRule"/>
</dbReference>
<evidence type="ECO:0000256" key="3">
    <source>
        <dbReference type="ARBA" id="ARBA00049244"/>
    </source>
</evidence>
<feature type="binding site" evidence="4">
    <location>
        <position position="150"/>
    </location>
    <ligand>
        <name>Mg(2+)</name>
        <dbReference type="ChEBI" id="CHEBI:18420"/>
    </ligand>
</feature>
<comment type="catalytic activity">
    <reaction evidence="3 4">
        <text>DNA(n) + a 2'-deoxyribonucleoside 5'-triphosphate = DNA(n+1) + diphosphate</text>
        <dbReference type="Rhea" id="RHEA:22508"/>
        <dbReference type="Rhea" id="RHEA-COMP:17339"/>
        <dbReference type="Rhea" id="RHEA-COMP:17340"/>
        <dbReference type="ChEBI" id="CHEBI:33019"/>
        <dbReference type="ChEBI" id="CHEBI:61560"/>
        <dbReference type="ChEBI" id="CHEBI:173112"/>
        <dbReference type="EC" id="2.7.7.7"/>
    </reaction>
</comment>
<keyword evidence="4" id="KW-0239">DNA-directed DNA polymerase</keyword>
<dbReference type="AlphaFoldDB" id="A0A426V4Q0"/>
<dbReference type="Gene3D" id="3.30.70.270">
    <property type="match status" value="1"/>
</dbReference>
<proteinExistence type="inferred from homology"/>
<comment type="caution">
    <text evidence="7">The sequence shown here is derived from an EMBL/GenBank/DDBJ whole genome shotgun (WGS) entry which is preliminary data.</text>
</comment>
<dbReference type="EMBL" id="RSEB01000001">
    <property type="protein sequence ID" value="RRS01889.1"/>
    <property type="molecule type" value="Genomic_DNA"/>
</dbReference>
<feature type="region of interest" description="Disordered" evidence="5">
    <location>
        <begin position="1"/>
        <end position="23"/>
    </location>
</feature>
<accession>A0A426V4Q0</accession>
<dbReference type="OrthoDB" id="9808813at2"/>
<dbReference type="InterPro" id="IPR001126">
    <property type="entry name" value="UmuC"/>
</dbReference>
<keyword evidence="4" id="KW-0227">DNA damage</keyword>
<dbReference type="Pfam" id="PF11798">
    <property type="entry name" value="IMS_HHH"/>
    <property type="match status" value="1"/>
</dbReference>
<organism evidence="7 8">
    <name type="scientific">Glycomyces terrestris</name>
    <dbReference type="NCBI Taxonomy" id="2493553"/>
    <lineage>
        <taxon>Bacteria</taxon>
        <taxon>Bacillati</taxon>
        <taxon>Actinomycetota</taxon>
        <taxon>Actinomycetes</taxon>
        <taxon>Glycomycetales</taxon>
        <taxon>Glycomycetaceae</taxon>
        <taxon>Glycomyces</taxon>
    </lineage>
</organism>
<dbReference type="InterPro" id="IPR024728">
    <property type="entry name" value="PolY_HhH_motif"/>
</dbReference>